<evidence type="ECO:0000313" key="9">
    <source>
        <dbReference type="EMBL" id="KAJ8298339.1"/>
    </source>
</evidence>
<evidence type="ECO:0000256" key="3">
    <source>
        <dbReference type="ARBA" id="ARBA00022679"/>
    </source>
</evidence>
<dbReference type="InterPro" id="IPR024810">
    <property type="entry name" value="MAB21L/cGLR"/>
</dbReference>
<dbReference type="Gene3D" id="1.10.1410.40">
    <property type="match status" value="1"/>
</dbReference>
<evidence type="ECO:0000313" key="10">
    <source>
        <dbReference type="Proteomes" id="UP001217089"/>
    </source>
</evidence>
<dbReference type="SMART" id="SM01265">
    <property type="entry name" value="Mab-21"/>
    <property type="match status" value="1"/>
</dbReference>
<keyword evidence="4" id="KW-0548">Nucleotidyltransferase</keyword>
<feature type="domain" description="Mab-21-like HhH/H2TH-like" evidence="8">
    <location>
        <begin position="365"/>
        <end position="445"/>
    </location>
</feature>
<sequence>MAAQQPGFLDLIKLIEEKSAPNRRDEEHATITHYVNMFLGKFGKEGCMLAGSTSERTRVRLSRNEADSDFLLICGKTEIPSTCLVYNKDCPCFVQIKGEELKQDFKVDLVDGLYMPANLLRDVRPEAFSLLRIIHKALTRSIHSVGEQTPRDEISTKKKVGIEVLEIRGATSLYKRKPTSAHTCTKELNSRERKVAEFFKVICQILMNLKNPEASKDMLQKNIPLLFQLFVPGQLDLVEGEDDINQITQHVEDEINLQDDKQSENNPGSSNQNKDNFNIRYKSVSSKDYVPCFRLAGSPAGFEAWIYREREWPRNEIVEDIAKSEFFLVAKPALVNTHLDTDFCLSFTIPEKKLFDEVYKVPIQRMCYLAVKAIHKADLNSQNILKTFHWKTAFFWISEKQRNWNEDCLLIAVLDVLDLMITSLEKRELSHFFLKSNLFAHLKAGGMNQEVDSLIFTLRKIRVDPTSSLRRFLKIDESNEEAETSLSMSDANKARNSRRIEAASVGAKRFNEAVTGIVQETSSGSSQMNEAADTGNDMNKFVDVVADVGKQVGKDAKDNKVFLTPLKKPLFSGPEADLISRAAELLSTNSGNKSTSATQIEQLSKDIAEHVVPKKKKPTQMEDLELD</sequence>
<feature type="compositionally biased region" description="Polar residues" evidence="7">
    <location>
        <begin position="588"/>
        <end position="602"/>
    </location>
</feature>
<keyword evidence="6" id="KW-0460">Magnesium</keyword>
<dbReference type="PANTHER" id="PTHR10656:SF42">
    <property type="entry name" value="CYCLIC GMP-AMP SYNTHASE-LIKE PROTEIN-RELATED"/>
    <property type="match status" value="1"/>
</dbReference>
<evidence type="ECO:0000256" key="6">
    <source>
        <dbReference type="ARBA" id="ARBA00022842"/>
    </source>
</evidence>
<name>A0ABQ9DYH3_TEGGR</name>
<keyword evidence="10" id="KW-1185">Reference proteome</keyword>
<evidence type="ECO:0000256" key="1">
    <source>
        <dbReference type="ARBA" id="ARBA00001946"/>
    </source>
</evidence>
<comment type="caution">
    <text evidence="9">The sequence shown here is derived from an EMBL/GenBank/DDBJ whole genome shotgun (WGS) entry which is preliminary data.</text>
</comment>
<evidence type="ECO:0000259" key="8">
    <source>
        <dbReference type="Pfam" id="PF20266"/>
    </source>
</evidence>
<organism evidence="9 10">
    <name type="scientific">Tegillarca granosa</name>
    <name type="common">Malaysian cockle</name>
    <name type="synonym">Anadara granosa</name>
    <dbReference type="NCBI Taxonomy" id="220873"/>
    <lineage>
        <taxon>Eukaryota</taxon>
        <taxon>Metazoa</taxon>
        <taxon>Spiralia</taxon>
        <taxon>Lophotrochozoa</taxon>
        <taxon>Mollusca</taxon>
        <taxon>Bivalvia</taxon>
        <taxon>Autobranchia</taxon>
        <taxon>Pteriomorphia</taxon>
        <taxon>Arcoida</taxon>
        <taxon>Arcoidea</taxon>
        <taxon>Arcidae</taxon>
        <taxon>Tegillarca</taxon>
    </lineage>
</organism>
<dbReference type="Proteomes" id="UP001217089">
    <property type="component" value="Unassembled WGS sequence"/>
</dbReference>
<feature type="compositionally biased region" description="Basic and acidic residues" evidence="7">
    <location>
        <begin position="603"/>
        <end position="612"/>
    </location>
</feature>
<comment type="similarity">
    <text evidence="2">Belongs to the mab-21 family.</text>
</comment>
<gene>
    <name evidence="9" type="ORF">KUTeg_024870</name>
</gene>
<reference evidence="9 10" key="1">
    <citation type="submission" date="2022-12" db="EMBL/GenBank/DDBJ databases">
        <title>Chromosome-level genome of Tegillarca granosa.</title>
        <authorList>
            <person name="Kim J."/>
        </authorList>
    </citation>
    <scope>NUCLEOTIDE SEQUENCE [LARGE SCALE GENOMIC DNA]</scope>
    <source>
        <strain evidence="9">Teg-2019</strain>
        <tissue evidence="9">Adductor muscle</tissue>
    </source>
</reference>
<keyword evidence="3" id="KW-0808">Transferase</keyword>
<dbReference type="Pfam" id="PF20266">
    <property type="entry name" value="Mab-21_C"/>
    <property type="match status" value="1"/>
</dbReference>
<dbReference type="EMBL" id="JARBDR010000923">
    <property type="protein sequence ID" value="KAJ8298339.1"/>
    <property type="molecule type" value="Genomic_DNA"/>
</dbReference>
<dbReference type="PANTHER" id="PTHR10656">
    <property type="entry name" value="CELL FATE DETERMINING PROTEIN MAB21-RELATED"/>
    <property type="match status" value="1"/>
</dbReference>
<keyword evidence="5" id="KW-0479">Metal-binding</keyword>
<protein>
    <recommendedName>
        <fullName evidence="8">Mab-21-like HhH/H2TH-like domain-containing protein</fullName>
    </recommendedName>
</protein>
<accession>A0ABQ9DYH3</accession>
<feature type="region of interest" description="Disordered" evidence="7">
    <location>
        <begin position="255"/>
        <end position="277"/>
    </location>
</feature>
<comment type="cofactor">
    <cofactor evidence="1">
        <name>Mg(2+)</name>
        <dbReference type="ChEBI" id="CHEBI:18420"/>
    </cofactor>
</comment>
<evidence type="ECO:0000256" key="2">
    <source>
        <dbReference type="ARBA" id="ARBA00008307"/>
    </source>
</evidence>
<feature type="region of interest" description="Disordered" evidence="7">
    <location>
        <begin position="588"/>
        <end position="627"/>
    </location>
</feature>
<evidence type="ECO:0000256" key="5">
    <source>
        <dbReference type="ARBA" id="ARBA00022723"/>
    </source>
</evidence>
<evidence type="ECO:0000256" key="7">
    <source>
        <dbReference type="SAM" id="MobiDB-lite"/>
    </source>
</evidence>
<feature type="compositionally biased region" description="Polar residues" evidence="7">
    <location>
        <begin position="264"/>
        <end position="276"/>
    </location>
</feature>
<dbReference type="InterPro" id="IPR046906">
    <property type="entry name" value="Mab-21_HhH/H2TH-like"/>
</dbReference>
<proteinExistence type="inferred from homology"/>
<evidence type="ECO:0000256" key="4">
    <source>
        <dbReference type="ARBA" id="ARBA00022695"/>
    </source>
</evidence>